<dbReference type="RefSeq" id="XP_025549713.1">
    <property type="nucleotide sequence ID" value="XM_025692860.1"/>
</dbReference>
<dbReference type="STRING" id="1450537.A0A395HST7"/>
<evidence type="ECO:0000313" key="7">
    <source>
        <dbReference type="Proteomes" id="UP000248961"/>
    </source>
</evidence>
<keyword evidence="5" id="KW-0496">Mitochondrion</keyword>
<keyword evidence="3 5" id="KW-1133">Transmembrane helix</keyword>
<feature type="transmembrane region" description="Helical" evidence="5">
    <location>
        <begin position="296"/>
        <end position="315"/>
    </location>
</feature>
<dbReference type="AlphaFoldDB" id="A0A395HST7"/>
<comment type="subcellular location">
    <subcellularLocation>
        <location evidence="1">Membrane</location>
    </subcellularLocation>
    <subcellularLocation>
        <location evidence="5">Mitochondrion inner membrane</location>
        <topology evidence="5">Multi-pass membrane protein</topology>
    </subcellularLocation>
</comment>
<evidence type="ECO:0000256" key="1">
    <source>
        <dbReference type="ARBA" id="ARBA00004370"/>
    </source>
</evidence>
<evidence type="ECO:0000313" key="6">
    <source>
        <dbReference type="EMBL" id="RAL10559.1"/>
    </source>
</evidence>
<dbReference type="PROSITE" id="PS50895">
    <property type="entry name" value="SURF1"/>
    <property type="match status" value="1"/>
</dbReference>
<dbReference type="EMBL" id="KZ824294">
    <property type="protein sequence ID" value="RAL10559.1"/>
    <property type="molecule type" value="Genomic_DNA"/>
</dbReference>
<dbReference type="GeneID" id="37197149"/>
<dbReference type="InterPro" id="IPR002994">
    <property type="entry name" value="Surf1/Shy1"/>
</dbReference>
<organism evidence="6 7">
    <name type="scientific">Aspergillus homomorphus (strain CBS 101889)</name>
    <dbReference type="NCBI Taxonomy" id="1450537"/>
    <lineage>
        <taxon>Eukaryota</taxon>
        <taxon>Fungi</taxon>
        <taxon>Dikarya</taxon>
        <taxon>Ascomycota</taxon>
        <taxon>Pezizomycotina</taxon>
        <taxon>Eurotiomycetes</taxon>
        <taxon>Eurotiomycetidae</taxon>
        <taxon>Eurotiales</taxon>
        <taxon>Aspergillaceae</taxon>
        <taxon>Aspergillus</taxon>
        <taxon>Aspergillus subgen. Circumdati</taxon>
    </lineage>
</organism>
<dbReference type="GO" id="GO:0033617">
    <property type="term" value="P:mitochondrial respiratory chain complex IV assembly"/>
    <property type="evidence" value="ECO:0007669"/>
    <property type="project" value="TreeGrafter"/>
</dbReference>
<feature type="transmembrane region" description="Helical" evidence="5">
    <location>
        <begin position="82"/>
        <end position="100"/>
    </location>
</feature>
<dbReference type="PANTHER" id="PTHR23427">
    <property type="entry name" value="SURFEIT LOCUS PROTEIN"/>
    <property type="match status" value="1"/>
</dbReference>
<dbReference type="CDD" id="cd06662">
    <property type="entry name" value="SURF1"/>
    <property type="match status" value="1"/>
</dbReference>
<dbReference type="OrthoDB" id="10040024at2759"/>
<accession>A0A395HST7</accession>
<gene>
    <name evidence="6" type="ORF">BO97DRAFT_372285</name>
</gene>
<comment type="function">
    <text evidence="5">Probably involved in the biogenesis of the COX complex.</text>
</comment>
<dbReference type="GO" id="GO:0005743">
    <property type="term" value="C:mitochondrial inner membrane"/>
    <property type="evidence" value="ECO:0007669"/>
    <property type="project" value="UniProtKB-SubCell"/>
</dbReference>
<keyword evidence="5" id="KW-0999">Mitochondrion inner membrane</keyword>
<evidence type="ECO:0000256" key="5">
    <source>
        <dbReference type="RuleBase" id="RU363076"/>
    </source>
</evidence>
<evidence type="ECO:0000256" key="4">
    <source>
        <dbReference type="ARBA" id="ARBA00023136"/>
    </source>
</evidence>
<name>A0A395HST7_ASPHC</name>
<proteinExistence type="inferred from homology"/>
<dbReference type="Pfam" id="PF02104">
    <property type="entry name" value="SURF1"/>
    <property type="match status" value="1"/>
</dbReference>
<reference evidence="6 7" key="1">
    <citation type="submission" date="2018-02" db="EMBL/GenBank/DDBJ databases">
        <title>The genomes of Aspergillus section Nigri reveals drivers in fungal speciation.</title>
        <authorList>
            <consortium name="DOE Joint Genome Institute"/>
            <person name="Vesth T.C."/>
            <person name="Nybo J."/>
            <person name="Theobald S."/>
            <person name="Brandl J."/>
            <person name="Frisvad J.C."/>
            <person name="Nielsen K.F."/>
            <person name="Lyhne E.K."/>
            <person name="Kogle M.E."/>
            <person name="Kuo A."/>
            <person name="Riley R."/>
            <person name="Clum A."/>
            <person name="Nolan M."/>
            <person name="Lipzen A."/>
            <person name="Salamov A."/>
            <person name="Henrissat B."/>
            <person name="Wiebenga A."/>
            <person name="De vries R.P."/>
            <person name="Grigoriev I.V."/>
            <person name="Mortensen U.H."/>
            <person name="Andersen M.R."/>
            <person name="Baker S.E."/>
        </authorList>
    </citation>
    <scope>NUCLEOTIDE SEQUENCE [LARGE SCALE GENOMIC DNA]</scope>
    <source>
        <strain evidence="6 7">CBS 101889</strain>
    </source>
</reference>
<dbReference type="VEuPathDB" id="FungiDB:BO97DRAFT_372285"/>
<evidence type="ECO:0000256" key="2">
    <source>
        <dbReference type="ARBA" id="ARBA00022692"/>
    </source>
</evidence>
<protein>
    <recommendedName>
        <fullName evidence="5">SURF1-like protein</fullName>
    </recommendedName>
</protein>
<dbReference type="InterPro" id="IPR045214">
    <property type="entry name" value="Surf1/Surf4"/>
</dbReference>
<evidence type="ECO:0000256" key="3">
    <source>
        <dbReference type="ARBA" id="ARBA00022989"/>
    </source>
</evidence>
<comment type="similarity">
    <text evidence="5">Belongs to the SURF1 family.</text>
</comment>
<keyword evidence="2 5" id="KW-0812">Transmembrane</keyword>
<sequence length="332" mass="38040">MRSLISALHRTAASIRTSTPSSSFSIFHTRRNPKTLDSICPRCRIQQTRSYSRQLADDPAWLSVVDNPAKIVRTGNKHGPGLIILALIPIISFGLGTWQIQRLDRKTKMIATFEDRLVKPPLPLPPRIDPDAISEFDYRRVYTTGRFRHDQEMLVGPRMHDGKDGFFVVTPLERGEGESTILVNRGWISRKQKDQKVRDQEGERGGAAALPRGEVVVEGLLREPWKKNMFTPDNVPQEGKFYFPDIQQMAELTGSQPVWIEQTMVPDLVESYTREAKGIPIGRAAEVNLRNNHSQYIFTWYGLSLATSIMLWMIIRKRPNEATRHVRLNRNW</sequence>
<keyword evidence="4 5" id="KW-0472">Membrane</keyword>
<dbReference type="PANTHER" id="PTHR23427:SF2">
    <property type="entry name" value="SURFEIT LOCUS PROTEIN 1"/>
    <property type="match status" value="1"/>
</dbReference>
<keyword evidence="7" id="KW-1185">Reference proteome</keyword>
<dbReference type="Proteomes" id="UP000248961">
    <property type="component" value="Unassembled WGS sequence"/>
</dbReference>